<sequence length="53" mass="6323">SHQTVARLVEHISNNLQSQLYHYLQLCEYFSFQYDESTDILDSAQLCVFIRRV</sequence>
<dbReference type="PANTHER" id="PTHR45913:SF21">
    <property type="entry name" value="DUF4371 DOMAIN-CONTAINING PROTEIN"/>
    <property type="match status" value="1"/>
</dbReference>
<dbReference type="EMBL" id="HACG01041972">
    <property type="protein sequence ID" value="CEK88837.1"/>
    <property type="molecule type" value="Transcribed_RNA"/>
</dbReference>
<name>A0A0B7B7G2_9EUPU</name>
<feature type="non-terminal residue" evidence="1">
    <location>
        <position position="1"/>
    </location>
</feature>
<evidence type="ECO:0000313" key="1">
    <source>
        <dbReference type="EMBL" id="CEK88837.1"/>
    </source>
</evidence>
<proteinExistence type="predicted"/>
<gene>
    <name evidence="1" type="primary">ORF167327</name>
</gene>
<organism evidence="1">
    <name type="scientific">Arion vulgaris</name>
    <dbReference type="NCBI Taxonomy" id="1028688"/>
    <lineage>
        <taxon>Eukaryota</taxon>
        <taxon>Metazoa</taxon>
        <taxon>Spiralia</taxon>
        <taxon>Lophotrochozoa</taxon>
        <taxon>Mollusca</taxon>
        <taxon>Gastropoda</taxon>
        <taxon>Heterobranchia</taxon>
        <taxon>Euthyneura</taxon>
        <taxon>Panpulmonata</taxon>
        <taxon>Eupulmonata</taxon>
        <taxon>Stylommatophora</taxon>
        <taxon>Helicina</taxon>
        <taxon>Arionoidea</taxon>
        <taxon>Arionidae</taxon>
        <taxon>Arion</taxon>
    </lineage>
</organism>
<dbReference type="PANTHER" id="PTHR45913">
    <property type="entry name" value="EPM2A-INTERACTING PROTEIN 1"/>
    <property type="match status" value="1"/>
</dbReference>
<accession>A0A0B7B7G2</accession>
<dbReference type="AlphaFoldDB" id="A0A0B7B7G2"/>
<protein>
    <submittedName>
        <fullName evidence="1">Uncharacterized protein</fullName>
    </submittedName>
</protein>
<reference evidence="1" key="1">
    <citation type="submission" date="2014-12" db="EMBL/GenBank/DDBJ databases">
        <title>Insight into the proteome of Arion vulgaris.</title>
        <authorList>
            <person name="Aradska J."/>
            <person name="Bulat T."/>
            <person name="Smidak R."/>
            <person name="Sarate P."/>
            <person name="Gangsoo J."/>
            <person name="Sialana F."/>
            <person name="Bilban M."/>
            <person name="Lubec G."/>
        </authorList>
    </citation>
    <scope>NUCLEOTIDE SEQUENCE</scope>
    <source>
        <tissue evidence="1">Skin</tissue>
    </source>
</reference>